<feature type="transmembrane region" description="Helical" evidence="6">
    <location>
        <begin position="30"/>
        <end position="50"/>
    </location>
</feature>
<feature type="transmembrane region" description="Helical" evidence="6">
    <location>
        <begin position="145"/>
        <end position="165"/>
    </location>
</feature>
<dbReference type="PANTHER" id="PTHR32322">
    <property type="entry name" value="INNER MEMBRANE TRANSPORTER"/>
    <property type="match status" value="1"/>
</dbReference>
<evidence type="ECO:0000256" key="6">
    <source>
        <dbReference type="SAM" id="Phobius"/>
    </source>
</evidence>
<feature type="transmembrane region" description="Helical" evidence="6">
    <location>
        <begin position="267"/>
        <end position="289"/>
    </location>
</feature>
<evidence type="ECO:0000256" key="5">
    <source>
        <dbReference type="ARBA" id="ARBA00023136"/>
    </source>
</evidence>
<accession>A0A518DA25</accession>
<feature type="transmembrane region" description="Helical" evidence="6">
    <location>
        <begin position="91"/>
        <end position="114"/>
    </location>
</feature>
<dbReference type="Proteomes" id="UP000317429">
    <property type="component" value="Chromosome"/>
</dbReference>
<feature type="domain" description="EamA" evidence="7">
    <location>
        <begin position="4"/>
        <end position="135"/>
    </location>
</feature>
<dbReference type="SUPFAM" id="SSF103481">
    <property type="entry name" value="Multidrug resistance efflux transporter EmrE"/>
    <property type="match status" value="2"/>
</dbReference>
<evidence type="ECO:0000259" key="7">
    <source>
        <dbReference type="Pfam" id="PF00892"/>
    </source>
</evidence>
<evidence type="ECO:0000313" key="8">
    <source>
        <dbReference type="EMBL" id="QDU88335.1"/>
    </source>
</evidence>
<proteinExistence type="inferred from homology"/>
<dbReference type="OrthoDB" id="210761at2"/>
<evidence type="ECO:0000256" key="3">
    <source>
        <dbReference type="ARBA" id="ARBA00022692"/>
    </source>
</evidence>
<sequence>MPYLSFAAICLLFGSNFILMSEAKMALGPMVIGLGRVIGAAAVLVPLWWMRSSREVVPRHRWPALAWVALLATAYPYAIQPLLIARAHNHSFFGALVSLTPLATIAVSIPMLGVWPSSRQLLGVLGGFGFLALLVFDGIDRSMEWWVLLLGVSIPCCYATANTYLKRTLADLPSLSVTSGMMVMSAAMLVPFAAAEPKMPWPRPEHPEQWVASLAAVAVLGVLGTGVTMWLFVGLVQQHGPLFAGMTTYVVPLVAVLWGAFDREKITLYQMVSIFGVLSMVALVQYGMVGATQRLEQTGDLSERLPRVR</sequence>
<feature type="transmembrane region" description="Helical" evidence="6">
    <location>
        <begin position="214"/>
        <end position="235"/>
    </location>
</feature>
<dbReference type="KEGG" id="pnd:Pla175_17100"/>
<feature type="transmembrane region" description="Helical" evidence="6">
    <location>
        <begin position="242"/>
        <end position="261"/>
    </location>
</feature>
<evidence type="ECO:0000256" key="2">
    <source>
        <dbReference type="ARBA" id="ARBA00007362"/>
    </source>
</evidence>
<dbReference type="RefSeq" id="WP_145283146.1">
    <property type="nucleotide sequence ID" value="NZ_CP036291.1"/>
</dbReference>
<dbReference type="InterPro" id="IPR050638">
    <property type="entry name" value="AA-Vitamin_Transporters"/>
</dbReference>
<feature type="transmembrane region" description="Helical" evidence="6">
    <location>
        <begin position="172"/>
        <end position="194"/>
    </location>
</feature>
<feature type="transmembrane region" description="Helical" evidence="6">
    <location>
        <begin position="62"/>
        <end position="79"/>
    </location>
</feature>
<comment type="subcellular location">
    <subcellularLocation>
        <location evidence="1">Membrane</location>
        <topology evidence="1">Multi-pass membrane protein</topology>
    </subcellularLocation>
</comment>
<organism evidence="8 9">
    <name type="scientific">Pirellulimonas nuda</name>
    <dbReference type="NCBI Taxonomy" id="2528009"/>
    <lineage>
        <taxon>Bacteria</taxon>
        <taxon>Pseudomonadati</taxon>
        <taxon>Planctomycetota</taxon>
        <taxon>Planctomycetia</taxon>
        <taxon>Pirellulales</taxon>
        <taxon>Lacipirellulaceae</taxon>
        <taxon>Pirellulimonas</taxon>
    </lineage>
</organism>
<dbReference type="GO" id="GO:0016020">
    <property type="term" value="C:membrane"/>
    <property type="evidence" value="ECO:0007669"/>
    <property type="project" value="UniProtKB-SubCell"/>
</dbReference>
<evidence type="ECO:0000313" key="9">
    <source>
        <dbReference type="Proteomes" id="UP000317429"/>
    </source>
</evidence>
<gene>
    <name evidence="8" type="ORF">Pla175_17100</name>
</gene>
<feature type="transmembrane region" description="Helical" evidence="6">
    <location>
        <begin position="121"/>
        <end position="139"/>
    </location>
</feature>
<dbReference type="AlphaFoldDB" id="A0A518DA25"/>
<evidence type="ECO:0000256" key="1">
    <source>
        <dbReference type="ARBA" id="ARBA00004141"/>
    </source>
</evidence>
<reference evidence="8 9" key="1">
    <citation type="submission" date="2019-02" db="EMBL/GenBank/DDBJ databases">
        <title>Deep-cultivation of Planctomycetes and their phenomic and genomic characterization uncovers novel biology.</title>
        <authorList>
            <person name="Wiegand S."/>
            <person name="Jogler M."/>
            <person name="Boedeker C."/>
            <person name="Pinto D."/>
            <person name="Vollmers J."/>
            <person name="Rivas-Marin E."/>
            <person name="Kohn T."/>
            <person name="Peeters S.H."/>
            <person name="Heuer A."/>
            <person name="Rast P."/>
            <person name="Oberbeckmann S."/>
            <person name="Bunk B."/>
            <person name="Jeske O."/>
            <person name="Meyerdierks A."/>
            <person name="Storesund J.E."/>
            <person name="Kallscheuer N."/>
            <person name="Luecker S."/>
            <person name="Lage O.M."/>
            <person name="Pohl T."/>
            <person name="Merkel B.J."/>
            <person name="Hornburger P."/>
            <person name="Mueller R.-W."/>
            <person name="Bruemmer F."/>
            <person name="Labrenz M."/>
            <person name="Spormann A.M."/>
            <person name="Op den Camp H."/>
            <person name="Overmann J."/>
            <person name="Amann R."/>
            <person name="Jetten M.S.M."/>
            <person name="Mascher T."/>
            <person name="Medema M.H."/>
            <person name="Devos D.P."/>
            <person name="Kaster A.-K."/>
            <person name="Ovreas L."/>
            <person name="Rohde M."/>
            <person name="Galperin M.Y."/>
            <person name="Jogler C."/>
        </authorList>
    </citation>
    <scope>NUCLEOTIDE SEQUENCE [LARGE SCALE GENOMIC DNA]</scope>
    <source>
        <strain evidence="8 9">Pla175</strain>
    </source>
</reference>
<dbReference type="Pfam" id="PF00892">
    <property type="entry name" value="EamA"/>
    <property type="match status" value="2"/>
</dbReference>
<keyword evidence="3 6" id="KW-0812">Transmembrane</keyword>
<keyword evidence="4 6" id="KW-1133">Transmembrane helix</keyword>
<protein>
    <submittedName>
        <fullName evidence="8">EamA-like transporter family protein</fullName>
    </submittedName>
</protein>
<evidence type="ECO:0000256" key="4">
    <source>
        <dbReference type="ARBA" id="ARBA00022989"/>
    </source>
</evidence>
<comment type="similarity">
    <text evidence="2">Belongs to the EamA transporter family.</text>
</comment>
<dbReference type="EMBL" id="CP036291">
    <property type="protein sequence ID" value="QDU88335.1"/>
    <property type="molecule type" value="Genomic_DNA"/>
</dbReference>
<feature type="domain" description="EamA" evidence="7">
    <location>
        <begin position="146"/>
        <end position="284"/>
    </location>
</feature>
<dbReference type="InterPro" id="IPR037185">
    <property type="entry name" value="EmrE-like"/>
</dbReference>
<name>A0A518DA25_9BACT</name>
<dbReference type="InterPro" id="IPR000620">
    <property type="entry name" value="EamA_dom"/>
</dbReference>
<dbReference type="PANTHER" id="PTHR32322:SF2">
    <property type="entry name" value="EAMA DOMAIN-CONTAINING PROTEIN"/>
    <property type="match status" value="1"/>
</dbReference>
<keyword evidence="9" id="KW-1185">Reference proteome</keyword>
<keyword evidence="5 6" id="KW-0472">Membrane</keyword>